<dbReference type="Proteomes" id="UP001066276">
    <property type="component" value="Chromosome 6"/>
</dbReference>
<gene>
    <name evidence="2" type="ORF">NDU88_009464</name>
</gene>
<feature type="coiled-coil region" evidence="1">
    <location>
        <begin position="81"/>
        <end position="108"/>
    </location>
</feature>
<evidence type="ECO:0000313" key="3">
    <source>
        <dbReference type="Proteomes" id="UP001066276"/>
    </source>
</evidence>
<sequence>MGRHWKTDVSQGNTMEQFTTAVPTLQRVTRVAGSDDGQSGLLPVEEPSRAQILTAIQGSRVALEGKIEMVAVDVNLLTADLRKVLDKVKVAEGSIVELQAEVGTLQKQMVQAGSTVGSLEAQMEDAEGRSRLNNIRLLVFPERSEGSMVEAFVKTGSGMCCSLWVSLKCFCVFGQEGAWSTCCAVAARAPPRAIIARLLNYRDRDCVLRAARDSDKAVFENGMISIYPDHTNKVQNSQKSFLEVNPKL</sequence>
<dbReference type="AlphaFoldDB" id="A0AAV7QST1"/>
<reference evidence="2" key="1">
    <citation type="journal article" date="2022" name="bioRxiv">
        <title>Sequencing and chromosome-scale assembly of the giantPleurodeles waltlgenome.</title>
        <authorList>
            <person name="Brown T."/>
            <person name="Elewa A."/>
            <person name="Iarovenko S."/>
            <person name="Subramanian E."/>
            <person name="Araus A.J."/>
            <person name="Petzold A."/>
            <person name="Susuki M."/>
            <person name="Suzuki K.-i.T."/>
            <person name="Hayashi T."/>
            <person name="Toyoda A."/>
            <person name="Oliveira C."/>
            <person name="Osipova E."/>
            <person name="Leigh N.D."/>
            <person name="Simon A."/>
            <person name="Yun M.H."/>
        </authorList>
    </citation>
    <scope>NUCLEOTIDE SEQUENCE</scope>
    <source>
        <strain evidence="2">20211129_DDA</strain>
        <tissue evidence="2">Liver</tissue>
    </source>
</reference>
<comment type="caution">
    <text evidence="2">The sequence shown here is derived from an EMBL/GenBank/DDBJ whole genome shotgun (WGS) entry which is preliminary data.</text>
</comment>
<proteinExistence type="predicted"/>
<evidence type="ECO:0000313" key="2">
    <source>
        <dbReference type="EMBL" id="KAJ1143153.1"/>
    </source>
</evidence>
<protein>
    <submittedName>
        <fullName evidence="2">Uncharacterized protein</fullName>
    </submittedName>
</protein>
<dbReference type="Gene3D" id="3.30.70.1820">
    <property type="entry name" value="L1 transposable element, RRM domain"/>
    <property type="match status" value="1"/>
</dbReference>
<dbReference type="EMBL" id="JANPWB010000010">
    <property type="protein sequence ID" value="KAJ1143153.1"/>
    <property type="molecule type" value="Genomic_DNA"/>
</dbReference>
<keyword evidence="1" id="KW-0175">Coiled coil</keyword>
<name>A0AAV7QST1_PLEWA</name>
<keyword evidence="3" id="KW-1185">Reference proteome</keyword>
<organism evidence="2 3">
    <name type="scientific">Pleurodeles waltl</name>
    <name type="common">Iberian ribbed newt</name>
    <dbReference type="NCBI Taxonomy" id="8319"/>
    <lineage>
        <taxon>Eukaryota</taxon>
        <taxon>Metazoa</taxon>
        <taxon>Chordata</taxon>
        <taxon>Craniata</taxon>
        <taxon>Vertebrata</taxon>
        <taxon>Euteleostomi</taxon>
        <taxon>Amphibia</taxon>
        <taxon>Batrachia</taxon>
        <taxon>Caudata</taxon>
        <taxon>Salamandroidea</taxon>
        <taxon>Salamandridae</taxon>
        <taxon>Pleurodelinae</taxon>
        <taxon>Pleurodeles</taxon>
    </lineage>
</organism>
<evidence type="ECO:0000256" key="1">
    <source>
        <dbReference type="SAM" id="Coils"/>
    </source>
</evidence>
<accession>A0AAV7QST1</accession>